<dbReference type="GO" id="GO:0005737">
    <property type="term" value="C:cytoplasm"/>
    <property type="evidence" value="ECO:0007669"/>
    <property type="project" value="UniProtKB-SubCell"/>
</dbReference>
<evidence type="ECO:0000256" key="2">
    <source>
        <dbReference type="ARBA" id="ARBA00004752"/>
    </source>
</evidence>
<dbReference type="Pfam" id="PF02875">
    <property type="entry name" value="Mur_ligase_C"/>
    <property type="match status" value="1"/>
</dbReference>
<dbReference type="InterPro" id="IPR004101">
    <property type="entry name" value="Mur_ligase_C"/>
</dbReference>
<dbReference type="EMBL" id="KZ305030">
    <property type="protein sequence ID" value="PIA49238.1"/>
    <property type="molecule type" value="Genomic_DNA"/>
</dbReference>
<evidence type="ECO:0000256" key="6">
    <source>
        <dbReference type="ARBA" id="ARBA00022741"/>
    </source>
</evidence>
<dbReference type="UniPathway" id="UPA00219"/>
<feature type="domain" description="Mur ligase C-terminal" evidence="10">
    <location>
        <begin position="406"/>
        <end position="501"/>
    </location>
</feature>
<dbReference type="Gene3D" id="3.40.1190.10">
    <property type="entry name" value="Mur-like, catalytic domain"/>
    <property type="match status" value="1"/>
</dbReference>
<protein>
    <recommendedName>
        <fullName evidence="3">UDP-N-acetylmuramate--L-alanine ligase</fullName>
        <ecNumber evidence="3">6.3.2.8</ecNumber>
    </recommendedName>
</protein>
<sequence length="562" mass="61426">MQFPANSPPHYRRKPNSDVRRCYRPIKFRCESDPPFISASSSSRELKISVSSDFTRRSESEKQKVKRWIHFVGVGGCGMSALAMLALKQGSEVSGSDIAWSRFMDGLHEAGARLYVGHSISNIHGKKYGSCLPDALVVSSAIPLDNVEILHAKAMGVPVIKRGAWLGMITKHYNLIAVSGTHGKSTTASMLAYVLNAVGDDLTAIVGAHVPQFPGGNILSGSGPNFVLEADEYDDCFLQLLPFIAVITNVEWEHVDIFKDEEAVKNSFSKFLKKITVGGHLILCGDSEGACSLLSHTSIGTVSVPSVWSPQPLDAGYRVTSYGILNRNEWQASSICKNSRGGTDYALYHKGCLVADISLQLAGVHNVLNSLAVIATIITLINDGWPTQKLINCIKLHLNNFVGVSRRFEFIGNINNCHIYDDYAHHPTEVCAVLQAARQKFPLKALLVVFQPHTFSRLATLLKDFATAFRDADRVIVTEVYSAREKNIWNISGRDLASSIIFPPSEFIPFVVNVVDKLAFEISSSPDQELLVLTLGAGDVTNVGPNLLEKLQQISRGGSTTK</sequence>
<dbReference type="GO" id="GO:0008763">
    <property type="term" value="F:UDP-N-acetylmuramate-L-alanine ligase activity"/>
    <property type="evidence" value="ECO:0007669"/>
    <property type="project" value="UniProtKB-EC"/>
</dbReference>
<dbReference type="NCBIfam" id="TIGR01082">
    <property type="entry name" value="murC"/>
    <property type="match status" value="1"/>
</dbReference>
<dbReference type="InterPro" id="IPR036565">
    <property type="entry name" value="Mur-like_cat_sf"/>
</dbReference>
<dbReference type="OrthoDB" id="2017219at2759"/>
<organism evidence="12 13">
    <name type="scientific">Aquilegia coerulea</name>
    <name type="common">Rocky mountain columbine</name>
    <dbReference type="NCBI Taxonomy" id="218851"/>
    <lineage>
        <taxon>Eukaryota</taxon>
        <taxon>Viridiplantae</taxon>
        <taxon>Streptophyta</taxon>
        <taxon>Embryophyta</taxon>
        <taxon>Tracheophyta</taxon>
        <taxon>Spermatophyta</taxon>
        <taxon>Magnoliopsida</taxon>
        <taxon>Ranunculales</taxon>
        <taxon>Ranunculaceae</taxon>
        <taxon>Thalictroideae</taxon>
        <taxon>Aquilegia</taxon>
    </lineage>
</organism>
<evidence type="ECO:0000256" key="7">
    <source>
        <dbReference type="ARBA" id="ARBA00022840"/>
    </source>
</evidence>
<dbReference type="InterPro" id="IPR000713">
    <property type="entry name" value="Mur_ligase_N"/>
</dbReference>
<dbReference type="InParanoid" id="A0A2G5E0D1"/>
<dbReference type="SUPFAM" id="SSF51984">
    <property type="entry name" value="MurCD N-terminal domain"/>
    <property type="match status" value="1"/>
</dbReference>
<comment type="pathway">
    <text evidence="2">Cell wall biogenesis; peptidoglycan biosynthesis.</text>
</comment>
<evidence type="ECO:0000256" key="8">
    <source>
        <dbReference type="ARBA" id="ARBA00047833"/>
    </source>
</evidence>
<evidence type="ECO:0000256" key="3">
    <source>
        <dbReference type="ARBA" id="ARBA00012211"/>
    </source>
</evidence>
<proteinExistence type="inferred from homology"/>
<dbReference type="InterPro" id="IPR005758">
    <property type="entry name" value="UDP-N-AcMur_Ala_ligase_MurC"/>
</dbReference>
<dbReference type="InterPro" id="IPR036615">
    <property type="entry name" value="Mur_ligase_C_dom_sf"/>
</dbReference>
<dbReference type="SUPFAM" id="SSF53244">
    <property type="entry name" value="MurD-like peptide ligases, peptide-binding domain"/>
    <property type="match status" value="1"/>
</dbReference>
<keyword evidence="5" id="KW-0436">Ligase</keyword>
<comment type="catalytic activity">
    <reaction evidence="8">
        <text>UDP-N-acetyl-alpha-D-muramate + L-alanine + ATP = UDP-N-acetyl-alpha-D-muramoyl-L-alanine + ADP + phosphate + H(+)</text>
        <dbReference type="Rhea" id="RHEA:23372"/>
        <dbReference type="ChEBI" id="CHEBI:15378"/>
        <dbReference type="ChEBI" id="CHEBI:30616"/>
        <dbReference type="ChEBI" id="CHEBI:43474"/>
        <dbReference type="ChEBI" id="CHEBI:57972"/>
        <dbReference type="ChEBI" id="CHEBI:70757"/>
        <dbReference type="ChEBI" id="CHEBI:83898"/>
        <dbReference type="ChEBI" id="CHEBI:456216"/>
        <dbReference type="EC" id="6.3.2.8"/>
    </reaction>
</comment>
<evidence type="ECO:0000256" key="4">
    <source>
        <dbReference type="ARBA" id="ARBA00022490"/>
    </source>
</evidence>
<dbReference type="SUPFAM" id="SSF53623">
    <property type="entry name" value="MurD-like peptide ligases, catalytic domain"/>
    <property type="match status" value="1"/>
</dbReference>
<keyword evidence="13" id="KW-1185">Reference proteome</keyword>
<evidence type="ECO:0000256" key="1">
    <source>
        <dbReference type="ARBA" id="ARBA00004496"/>
    </source>
</evidence>
<feature type="domain" description="Mur ligase N-terminal catalytic" evidence="9">
    <location>
        <begin position="69"/>
        <end position="173"/>
    </location>
</feature>
<name>A0A2G5E0D1_AQUCA</name>
<dbReference type="Pfam" id="PF08245">
    <property type="entry name" value="Mur_ligase_M"/>
    <property type="match status" value="1"/>
</dbReference>
<dbReference type="Pfam" id="PF01225">
    <property type="entry name" value="Mur_ligase"/>
    <property type="match status" value="1"/>
</dbReference>
<dbReference type="Gene3D" id="3.40.50.720">
    <property type="entry name" value="NAD(P)-binding Rossmann-like Domain"/>
    <property type="match status" value="1"/>
</dbReference>
<evidence type="ECO:0000256" key="5">
    <source>
        <dbReference type="ARBA" id="ARBA00022598"/>
    </source>
</evidence>
<dbReference type="Gene3D" id="3.90.190.20">
    <property type="entry name" value="Mur ligase, C-terminal domain"/>
    <property type="match status" value="1"/>
</dbReference>
<comment type="subcellular location">
    <subcellularLocation>
        <location evidence="1">Cytoplasm</location>
    </subcellularLocation>
</comment>
<evidence type="ECO:0000259" key="10">
    <source>
        <dbReference type="Pfam" id="PF02875"/>
    </source>
</evidence>
<keyword evidence="7" id="KW-0067">ATP-binding</keyword>
<feature type="domain" description="Mur ligase central" evidence="11">
    <location>
        <begin position="178"/>
        <end position="376"/>
    </location>
</feature>
<keyword evidence="6" id="KW-0547">Nucleotide-binding</keyword>
<dbReference type="PANTHER" id="PTHR43445">
    <property type="entry name" value="UDP-N-ACETYLMURAMATE--L-ALANINE LIGASE-RELATED"/>
    <property type="match status" value="1"/>
</dbReference>
<dbReference type="HAMAP" id="MF_00046">
    <property type="entry name" value="MurC"/>
    <property type="match status" value="1"/>
</dbReference>
<dbReference type="GO" id="GO:0005524">
    <property type="term" value="F:ATP binding"/>
    <property type="evidence" value="ECO:0007669"/>
    <property type="project" value="UniProtKB-KW"/>
</dbReference>
<evidence type="ECO:0000313" key="13">
    <source>
        <dbReference type="Proteomes" id="UP000230069"/>
    </source>
</evidence>
<reference evidence="12 13" key="1">
    <citation type="submission" date="2017-09" db="EMBL/GenBank/DDBJ databases">
        <title>WGS assembly of Aquilegia coerulea Goldsmith.</title>
        <authorList>
            <person name="Hodges S."/>
            <person name="Kramer E."/>
            <person name="Nordborg M."/>
            <person name="Tomkins J."/>
            <person name="Borevitz J."/>
            <person name="Derieg N."/>
            <person name="Yan J."/>
            <person name="Mihaltcheva S."/>
            <person name="Hayes R.D."/>
            <person name="Rokhsar D."/>
        </authorList>
    </citation>
    <scope>NUCLEOTIDE SEQUENCE [LARGE SCALE GENOMIC DNA]</scope>
    <source>
        <strain evidence="13">cv. Goldsmith</strain>
    </source>
</reference>
<evidence type="ECO:0000259" key="11">
    <source>
        <dbReference type="Pfam" id="PF08245"/>
    </source>
</evidence>
<dbReference type="EC" id="6.3.2.8" evidence="3"/>
<accession>A0A2G5E0D1</accession>
<dbReference type="AlphaFoldDB" id="A0A2G5E0D1"/>
<gene>
    <name evidence="12" type="ORF">AQUCO_01300229v1</name>
</gene>
<keyword evidence="4" id="KW-0963">Cytoplasm</keyword>
<dbReference type="InterPro" id="IPR050061">
    <property type="entry name" value="MurCDEF_pg_biosynth"/>
</dbReference>
<dbReference type="Proteomes" id="UP000230069">
    <property type="component" value="Unassembled WGS sequence"/>
</dbReference>
<dbReference type="PANTHER" id="PTHR43445:SF3">
    <property type="entry name" value="UDP-N-ACETYLMURAMATE--L-ALANINE LIGASE"/>
    <property type="match status" value="1"/>
</dbReference>
<evidence type="ECO:0000313" key="12">
    <source>
        <dbReference type="EMBL" id="PIA49238.1"/>
    </source>
</evidence>
<evidence type="ECO:0000259" key="9">
    <source>
        <dbReference type="Pfam" id="PF01225"/>
    </source>
</evidence>
<dbReference type="InterPro" id="IPR013221">
    <property type="entry name" value="Mur_ligase_cen"/>
</dbReference>
<dbReference type="STRING" id="218851.A0A2G5E0D1"/>